<dbReference type="InterPro" id="IPR008280">
    <property type="entry name" value="Tub_FtsZ_C"/>
</dbReference>
<keyword evidence="4" id="KW-1185">Reference proteome</keyword>
<evidence type="ECO:0000256" key="2">
    <source>
        <dbReference type="ARBA" id="ARBA00023134"/>
    </source>
</evidence>
<proteinExistence type="predicted"/>
<sequence length="162" mass="17443">MSTTPTPTTQAKALLADWEPAHPPLPPALRQAFLQHVAEVLGYKDSTLDSEDVRYTLGQADQLGLGWAKASGTGRATALLTEVLSQLPGVPTPTGRQLVSFSSDPNATLDMDELTLILEGLQQRVGPEWEMIFGHNDTPRQQPEVHLLVLQASDAPDQTPAA</sequence>
<evidence type="ECO:0000313" key="4">
    <source>
        <dbReference type="Proteomes" id="UP000199029"/>
    </source>
</evidence>
<gene>
    <name evidence="3" type="ORF">SAMN04515668_2522</name>
</gene>
<dbReference type="AlphaFoldDB" id="A0A1I5YXG1"/>
<dbReference type="STRING" id="1227077.SAMN04515668_2522"/>
<dbReference type="SUPFAM" id="SSF55307">
    <property type="entry name" value="Tubulin C-terminal domain-like"/>
    <property type="match status" value="1"/>
</dbReference>
<accession>A0A1I5YXG1</accession>
<dbReference type="InterPro" id="IPR036525">
    <property type="entry name" value="Tubulin/FtsZ_GTPase_sf"/>
</dbReference>
<dbReference type="GO" id="GO:0005525">
    <property type="term" value="F:GTP binding"/>
    <property type="evidence" value="ECO:0007669"/>
    <property type="project" value="UniProtKB-KW"/>
</dbReference>
<keyword evidence="2" id="KW-0342">GTP-binding</keyword>
<organism evidence="3 4">
    <name type="scientific">Hymenobacter arizonensis</name>
    <name type="common">Siccationidurans arizonensis</name>
    <dbReference type="NCBI Taxonomy" id="1227077"/>
    <lineage>
        <taxon>Bacteria</taxon>
        <taxon>Pseudomonadati</taxon>
        <taxon>Bacteroidota</taxon>
        <taxon>Cytophagia</taxon>
        <taxon>Cytophagales</taxon>
        <taxon>Hymenobacteraceae</taxon>
        <taxon>Hymenobacter</taxon>
    </lineage>
</organism>
<dbReference type="RefSeq" id="WP_092673485.1">
    <property type="nucleotide sequence ID" value="NZ_FOXS01000003.1"/>
</dbReference>
<evidence type="ECO:0000256" key="1">
    <source>
        <dbReference type="ARBA" id="ARBA00022741"/>
    </source>
</evidence>
<dbReference type="Gene3D" id="3.40.50.1440">
    <property type="entry name" value="Tubulin/FtsZ, GTPase domain"/>
    <property type="match status" value="1"/>
</dbReference>
<protein>
    <submittedName>
        <fullName evidence="3">Uncharacterized protein</fullName>
    </submittedName>
</protein>
<dbReference type="Proteomes" id="UP000199029">
    <property type="component" value="Unassembled WGS sequence"/>
</dbReference>
<reference evidence="4" key="1">
    <citation type="submission" date="2016-10" db="EMBL/GenBank/DDBJ databases">
        <authorList>
            <person name="Varghese N."/>
            <person name="Submissions S."/>
        </authorList>
    </citation>
    <scope>NUCLEOTIDE SEQUENCE [LARGE SCALE GENOMIC DNA]</scope>
    <source>
        <strain evidence="4">OR362-8,ATCC BAA-1266,JCM 13504</strain>
    </source>
</reference>
<keyword evidence="1" id="KW-0547">Nucleotide-binding</keyword>
<dbReference type="EMBL" id="FOXS01000003">
    <property type="protein sequence ID" value="SFQ48938.1"/>
    <property type="molecule type" value="Genomic_DNA"/>
</dbReference>
<evidence type="ECO:0000313" key="3">
    <source>
        <dbReference type="EMBL" id="SFQ48938.1"/>
    </source>
</evidence>
<name>A0A1I5YXG1_HYMAR</name>